<gene>
    <name evidence="3" type="ORF">BVC80_1781g6</name>
</gene>
<evidence type="ECO:0000259" key="1">
    <source>
        <dbReference type="Pfam" id="PF04043"/>
    </source>
</evidence>
<sequence>MKVGPGENLLSTAKINDIKTWLSSAITDQETCLEGLIEMNSTLVDEVKTAMKNSTEFTIEKDQLWYLVIEEKFGPSPSTWFPSSVGSTHGHSCWKTIVDQIRRGLHRYSITINSGDKISFWFDLWCSPQPLKSIAPSLFRISSLKFGCIQDFIPTNPTDTGWLLTFNRDIRNSEIQQLTSLLATIGDRPPIRNTESDSRSWSHTKQGVFTVKSAYDALQTSNQAFFPTKLIWNPKIPFRINFFCWLVSLHKILTLDNLQKRGHSLANACVLCLKQAESPHHILLHCPFTRHIWNQILPQFGWCWVCPPSVLLLAQSWSSKGFTKIGKIIWQFVPAALFTSIWDERNRRAFNNKLKDVHCLTNEIKTLIHFWVSSHYNNLKFPLQDFIFNWDSLFL</sequence>
<dbReference type="Pfam" id="PF13966">
    <property type="entry name" value="zf-RVT"/>
    <property type="match status" value="1"/>
</dbReference>
<comment type="caution">
    <text evidence="3">The sequence shown here is derived from an EMBL/GenBank/DDBJ whole genome shotgun (WGS) entry which is preliminary data.</text>
</comment>
<name>A0A200QTV3_MACCD</name>
<feature type="domain" description="Reverse transcriptase zinc-binding" evidence="2">
    <location>
        <begin position="209"/>
        <end position="293"/>
    </location>
</feature>
<protein>
    <submittedName>
        <fullName evidence="3">Pectinesterase inhibitor domain</fullName>
    </submittedName>
</protein>
<feature type="domain" description="Pectinesterase inhibitor" evidence="1">
    <location>
        <begin position="13"/>
        <end position="58"/>
    </location>
</feature>
<dbReference type="InterPro" id="IPR026960">
    <property type="entry name" value="RVT-Znf"/>
</dbReference>
<dbReference type="CDD" id="cd15798">
    <property type="entry name" value="PMEI-like_3"/>
    <property type="match status" value="1"/>
</dbReference>
<dbReference type="Pfam" id="PF04043">
    <property type="entry name" value="PMEI"/>
    <property type="match status" value="1"/>
</dbReference>
<evidence type="ECO:0000313" key="4">
    <source>
        <dbReference type="Proteomes" id="UP000195402"/>
    </source>
</evidence>
<dbReference type="Proteomes" id="UP000195402">
    <property type="component" value="Unassembled WGS sequence"/>
</dbReference>
<dbReference type="InterPro" id="IPR006501">
    <property type="entry name" value="Pectinesterase_inhib_dom"/>
</dbReference>
<dbReference type="GO" id="GO:0004857">
    <property type="term" value="F:enzyme inhibitor activity"/>
    <property type="evidence" value="ECO:0007669"/>
    <property type="project" value="InterPro"/>
</dbReference>
<organism evidence="3 4">
    <name type="scientific">Macleaya cordata</name>
    <name type="common">Five-seeded plume-poppy</name>
    <name type="synonym">Bocconia cordata</name>
    <dbReference type="NCBI Taxonomy" id="56857"/>
    <lineage>
        <taxon>Eukaryota</taxon>
        <taxon>Viridiplantae</taxon>
        <taxon>Streptophyta</taxon>
        <taxon>Embryophyta</taxon>
        <taxon>Tracheophyta</taxon>
        <taxon>Spermatophyta</taxon>
        <taxon>Magnoliopsida</taxon>
        <taxon>Ranunculales</taxon>
        <taxon>Papaveraceae</taxon>
        <taxon>Papaveroideae</taxon>
        <taxon>Macleaya</taxon>
    </lineage>
</organism>
<dbReference type="SUPFAM" id="SSF101148">
    <property type="entry name" value="Plant invertase/pectin methylesterase inhibitor"/>
    <property type="match status" value="1"/>
</dbReference>
<dbReference type="AlphaFoldDB" id="A0A200QTV3"/>
<keyword evidence="4" id="KW-1185">Reference proteome</keyword>
<proteinExistence type="predicted"/>
<dbReference type="PANTHER" id="PTHR36617:SF16">
    <property type="entry name" value="OS04G0516500 PROTEIN"/>
    <property type="match status" value="1"/>
</dbReference>
<evidence type="ECO:0000313" key="3">
    <source>
        <dbReference type="EMBL" id="OVA13883.1"/>
    </source>
</evidence>
<accession>A0A200QTV3</accession>
<dbReference type="InParanoid" id="A0A200QTV3"/>
<dbReference type="STRING" id="56857.A0A200QTV3"/>
<dbReference type="EMBL" id="MVGT01001068">
    <property type="protein sequence ID" value="OVA13883.1"/>
    <property type="molecule type" value="Genomic_DNA"/>
</dbReference>
<dbReference type="OMA" id="CYATEES"/>
<dbReference type="Gene3D" id="1.20.140.40">
    <property type="entry name" value="Invertase/pectin methylesterase inhibitor family protein"/>
    <property type="match status" value="1"/>
</dbReference>
<reference evidence="3 4" key="1">
    <citation type="journal article" date="2017" name="Mol. Plant">
        <title>The Genome of Medicinal Plant Macleaya cordata Provides New Insights into Benzylisoquinoline Alkaloids Metabolism.</title>
        <authorList>
            <person name="Liu X."/>
            <person name="Liu Y."/>
            <person name="Huang P."/>
            <person name="Ma Y."/>
            <person name="Qing Z."/>
            <person name="Tang Q."/>
            <person name="Cao H."/>
            <person name="Cheng P."/>
            <person name="Zheng Y."/>
            <person name="Yuan Z."/>
            <person name="Zhou Y."/>
            <person name="Liu J."/>
            <person name="Tang Z."/>
            <person name="Zhuo Y."/>
            <person name="Zhang Y."/>
            <person name="Yu L."/>
            <person name="Huang J."/>
            <person name="Yang P."/>
            <person name="Peng Q."/>
            <person name="Zhang J."/>
            <person name="Jiang W."/>
            <person name="Zhang Z."/>
            <person name="Lin K."/>
            <person name="Ro D.K."/>
            <person name="Chen X."/>
            <person name="Xiong X."/>
            <person name="Shang Y."/>
            <person name="Huang S."/>
            <person name="Zeng J."/>
        </authorList>
    </citation>
    <scope>NUCLEOTIDE SEQUENCE [LARGE SCALE GENOMIC DNA]</scope>
    <source>
        <strain evidence="4">cv. BLH2017</strain>
        <tissue evidence="3">Root</tissue>
    </source>
</reference>
<dbReference type="PANTHER" id="PTHR36617">
    <property type="entry name" value="PROTEIN, PUTATIVE-RELATED"/>
    <property type="match status" value="1"/>
</dbReference>
<dbReference type="InterPro" id="IPR035513">
    <property type="entry name" value="Invertase/methylesterase_inhib"/>
</dbReference>
<evidence type="ECO:0000259" key="2">
    <source>
        <dbReference type="Pfam" id="PF13966"/>
    </source>
</evidence>
<dbReference type="OrthoDB" id="1433444at2759"/>